<dbReference type="CDD" id="cd04301">
    <property type="entry name" value="NAT_SF"/>
    <property type="match status" value="1"/>
</dbReference>
<dbReference type="SUPFAM" id="SSF55729">
    <property type="entry name" value="Acyl-CoA N-acyltransferases (Nat)"/>
    <property type="match status" value="1"/>
</dbReference>
<protein>
    <recommendedName>
        <fullName evidence="2">N-acetyltransferase domain-containing protein</fullName>
    </recommendedName>
</protein>
<name>A0A381XQ18_9ZZZZ</name>
<dbReference type="InterPro" id="IPR016181">
    <property type="entry name" value="Acyl_CoA_acyltransferase"/>
</dbReference>
<sequence length="120" mass="13581">MKFISKFLTDSWVATVDDKVVGHVIGLIQNLKDPNIPEEYHNLIAYNPLDNCVHPDYRMNGISGALTTHLCESYPMIKTQIHADNTAAEHILLTRDFKIVREIPNFYKDGGGTKILIREG</sequence>
<dbReference type="AlphaFoldDB" id="A0A381XQ18"/>
<gene>
    <name evidence="1" type="ORF">METZ01_LOCUS119728</name>
</gene>
<evidence type="ECO:0000313" key="1">
    <source>
        <dbReference type="EMBL" id="SVA66874.1"/>
    </source>
</evidence>
<dbReference type="EMBL" id="UINC01015977">
    <property type="protein sequence ID" value="SVA66874.1"/>
    <property type="molecule type" value="Genomic_DNA"/>
</dbReference>
<reference evidence="1" key="1">
    <citation type="submission" date="2018-05" db="EMBL/GenBank/DDBJ databases">
        <authorList>
            <person name="Lanie J.A."/>
            <person name="Ng W.-L."/>
            <person name="Kazmierczak K.M."/>
            <person name="Andrzejewski T.M."/>
            <person name="Davidsen T.M."/>
            <person name="Wayne K.J."/>
            <person name="Tettelin H."/>
            <person name="Glass J.I."/>
            <person name="Rusch D."/>
            <person name="Podicherti R."/>
            <person name="Tsui H.-C.T."/>
            <person name="Winkler M.E."/>
        </authorList>
    </citation>
    <scope>NUCLEOTIDE SEQUENCE</scope>
</reference>
<accession>A0A381XQ18</accession>
<evidence type="ECO:0008006" key="2">
    <source>
        <dbReference type="Google" id="ProtNLM"/>
    </source>
</evidence>
<organism evidence="1">
    <name type="scientific">marine metagenome</name>
    <dbReference type="NCBI Taxonomy" id="408172"/>
    <lineage>
        <taxon>unclassified sequences</taxon>
        <taxon>metagenomes</taxon>
        <taxon>ecological metagenomes</taxon>
    </lineage>
</organism>
<proteinExistence type="predicted"/>
<dbReference type="Gene3D" id="3.40.630.30">
    <property type="match status" value="1"/>
</dbReference>